<gene>
    <name evidence="12" type="ORF">GCM10011335_04570</name>
</gene>
<dbReference type="EMBL" id="BMJJ01000001">
    <property type="protein sequence ID" value="GGD04834.1"/>
    <property type="molecule type" value="Genomic_DNA"/>
</dbReference>
<dbReference type="GO" id="GO:0005829">
    <property type="term" value="C:cytosol"/>
    <property type="evidence" value="ECO:0007669"/>
    <property type="project" value="TreeGrafter"/>
</dbReference>
<dbReference type="InterPro" id="IPR050571">
    <property type="entry name" value="Class-IV_PLP-Dep_Aminotrnsfr"/>
</dbReference>
<accession>A0A916XSP9</accession>
<evidence type="ECO:0000313" key="13">
    <source>
        <dbReference type="Proteomes" id="UP000613160"/>
    </source>
</evidence>
<dbReference type="InterPro" id="IPR043132">
    <property type="entry name" value="BCAT-like_C"/>
</dbReference>
<comment type="function">
    <text evidence="1">Acts on leucine, isoleucine and valine.</text>
</comment>
<evidence type="ECO:0000256" key="8">
    <source>
        <dbReference type="ARBA" id="ARBA00023304"/>
    </source>
</evidence>
<dbReference type="Gene3D" id="3.30.470.10">
    <property type="match status" value="1"/>
</dbReference>
<keyword evidence="12" id="KW-0456">Lyase</keyword>
<dbReference type="AlphaFoldDB" id="A0A916XSP9"/>
<dbReference type="EC" id="2.6.1.42" evidence="6"/>
<dbReference type="PANTHER" id="PTHR42743:SF11">
    <property type="entry name" value="AMINODEOXYCHORISMATE LYASE"/>
    <property type="match status" value="1"/>
</dbReference>
<comment type="pathway">
    <text evidence="2">Amino-acid biosynthesis; L-isoleucine biosynthesis; L-isoleucine from 2-oxobutanoate: step 4/4.</text>
</comment>
<comment type="pathway">
    <text evidence="3">Amino-acid biosynthesis; L-valine biosynthesis; L-valine from pyruvate: step 4/4.</text>
</comment>
<comment type="catalytic activity">
    <reaction evidence="9">
        <text>L-valine + 2-oxoglutarate = 3-methyl-2-oxobutanoate + L-glutamate</text>
        <dbReference type="Rhea" id="RHEA:24813"/>
        <dbReference type="ChEBI" id="CHEBI:11851"/>
        <dbReference type="ChEBI" id="CHEBI:16810"/>
        <dbReference type="ChEBI" id="CHEBI:29985"/>
        <dbReference type="ChEBI" id="CHEBI:57762"/>
        <dbReference type="EC" id="2.6.1.42"/>
    </reaction>
</comment>
<evidence type="ECO:0000256" key="3">
    <source>
        <dbReference type="ARBA" id="ARBA00004931"/>
    </source>
</evidence>
<protein>
    <recommendedName>
        <fullName evidence="7">Probable branched-chain-amino-acid aminotransferase</fullName>
        <ecNumber evidence="6">2.6.1.42</ecNumber>
    </recommendedName>
</protein>
<evidence type="ECO:0000256" key="11">
    <source>
        <dbReference type="ARBA" id="ARBA00049229"/>
    </source>
</evidence>
<proteinExistence type="inferred from homology"/>
<dbReference type="GO" id="GO:0009082">
    <property type="term" value="P:branched-chain amino acid biosynthetic process"/>
    <property type="evidence" value="ECO:0007669"/>
    <property type="project" value="UniProtKB-KW"/>
</dbReference>
<evidence type="ECO:0000313" key="12">
    <source>
        <dbReference type="EMBL" id="GGD04834.1"/>
    </source>
</evidence>
<comment type="similarity">
    <text evidence="5">Belongs to the class-IV pyridoxal-phosphate-dependent aminotransferase family.</text>
</comment>
<dbReference type="RefSeq" id="WP_188848927.1">
    <property type="nucleotide sequence ID" value="NZ_BMJJ01000001.1"/>
</dbReference>
<evidence type="ECO:0000256" key="7">
    <source>
        <dbReference type="ARBA" id="ARBA00014472"/>
    </source>
</evidence>
<dbReference type="Pfam" id="PF01063">
    <property type="entry name" value="Aminotran_4"/>
    <property type="match status" value="1"/>
</dbReference>
<evidence type="ECO:0000256" key="10">
    <source>
        <dbReference type="ARBA" id="ARBA00048798"/>
    </source>
</evidence>
<name>A0A916XSP9_9HYPH</name>
<evidence type="ECO:0000256" key="5">
    <source>
        <dbReference type="ARBA" id="ARBA00009320"/>
    </source>
</evidence>
<reference evidence="12" key="2">
    <citation type="submission" date="2020-09" db="EMBL/GenBank/DDBJ databases">
        <authorList>
            <person name="Sun Q."/>
            <person name="Zhou Y."/>
        </authorList>
    </citation>
    <scope>NUCLEOTIDE SEQUENCE</scope>
    <source>
        <strain evidence="12">CGMCC 1.15493</strain>
    </source>
</reference>
<dbReference type="GO" id="GO:0004084">
    <property type="term" value="F:branched-chain-amino-acid transaminase activity"/>
    <property type="evidence" value="ECO:0007669"/>
    <property type="project" value="UniProtKB-EC"/>
</dbReference>
<evidence type="ECO:0000256" key="1">
    <source>
        <dbReference type="ARBA" id="ARBA00003109"/>
    </source>
</evidence>
<evidence type="ECO:0000256" key="4">
    <source>
        <dbReference type="ARBA" id="ARBA00005072"/>
    </source>
</evidence>
<comment type="catalytic activity">
    <reaction evidence="10">
        <text>L-isoleucine + 2-oxoglutarate = (S)-3-methyl-2-oxopentanoate + L-glutamate</text>
        <dbReference type="Rhea" id="RHEA:24801"/>
        <dbReference type="ChEBI" id="CHEBI:16810"/>
        <dbReference type="ChEBI" id="CHEBI:29985"/>
        <dbReference type="ChEBI" id="CHEBI:35146"/>
        <dbReference type="ChEBI" id="CHEBI:58045"/>
        <dbReference type="EC" id="2.6.1.42"/>
    </reaction>
</comment>
<comment type="caution">
    <text evidence="12">The sequence shown here is derived from an EMBL/GenBank/DDBJ whole genome shotgun (WGS) entry which is preliminary data.</text>
</comment>
<evidence type="ECO:0000256" key="2">
    <source>
        <dbReference type="ARBA" id="ARBA00004824"/>
    </source>
</evidence>
<keyword evidence="8" id="KW-0100">Branched-chain amino acid biosynthesis</keyword>
<dbReference type="SUPFAM" id="SSF56752">
    <property type="entry name" value="D-aminoacid aminotransferase-like PLP-dependent enzymes"/>
    <property type="match status" value="1"/>
</dbReference>
<dbReference type="InterPro" id="IPR043131">
    <property type="entry name" value="BCAT-like_N"/>
</dbReference>
<dbReference type="InterPro" id="IPR001544">
    <property type="entry name" value="Aminotrans_IV"/>
</dbReference>
<dbReference type="GO" id="GO:0016829">
    <property type="term" value="F:lyase activity"/>
    <property type="evidence" value="ECO:0007669"/>
    <property type="project" value="UniProtKB-KW"/>
</dbReference>
<keyword evidence="8" id="KW-0028">Amino-acid biosynthesis</keyword>
<evidence type="ECO:0000256" key="6">
    <source>
        <dbReference type="ARBA" id="ARBA00013053"/>
    </source>
</evidence>
<comment type="pathway">
    <text evidence="4">Amino-acid biosynthesis; L-leucine biosynthesis; L-leucine from 3-methyl-2-oxobutanoate: step 4/4.</text>
</comment>
<evidence type="ECO:0000256" key="9">
    <source>
        <dbReference type="ARBA" id="ARBA00048212"/>
    </source>
</evidence>
<organism evidence="12 13">
    <name type="scientific">Aureimonas glaciei</name>
    <dbReference type="NCBI Taxonomy" id="1776957"/>
    <lineage>
        <taxon>Bacteria</taxon>
        <taxon>Pseudomonadati</taxon>
        <taxon>Pseudomonadota</taxon>
        <taxon>Alphaproteobacteria</taxon>
        <taxon>Hyphomicrobiales</taxon>
        <taxon>Aurantimonadaceae</taxon>
        <taxon>Aureimonas</taxon>
    </lineage>
</organism>
<reference evidence="12" key="1">
    <citation type="journal article" date="2014" name="Int. J. Syst. Evol. Microbiol.">
        <title>Complete genome sequence of Corynebacterium casei LMG S-19264T (=DSM 44701T), isolated from a smear-ripened cheese.</title>
        <authorList>
            <consortium name="US DOE Joint Genome Institute (JGI-PGF)"/>
            <person name="Walter F."/>
            <person name="Albersmeier A."/>
            <person name="Kalinowski J."/>
            <person name="Ruckert C."/>
        </authorList>
    </citation>
    <scope>NUCLEOTIDE SEQUENCE</scope>
    <source>
        <strain evidence="12">CGMCC 1.15493</strain>
    </source>
</reference>
<dbReference type="PANTHER" id="PTHR42743">
    <property type="entry name" value="AMINO-ACID AMINOTRANSFERASE"/>
    <property type="match status" value="1"/>
</dbReference>
<dbReference type="Gene3D" id="3.20.10.10">
    <property type="entry name" value="D-amino Acid Aminotransferase, subunit A, domain 2"/>
    <property type="match status" value="1"/>
</dbReference>
<keyword evidence="13" id="KW-1185">Reference proteome</keyword>
<sequence length="287" mass="30303">MQTVWLDGDFRDAAGAVDAGDRGLLLGDGVFDTALVVGGTVFQAERHVDRLMAALAVLQIPLERSRIESAMAALAERQQTGSIRLTVTRGPGPRGLGLPPEPRPMLLGTSAPLAPALMFAPQRLVISPVRRNETSPLSRLKALGYLDAVLALEKAKEEGADDALFLNSRGMAACSALANLFVVDGFELLTPPLKDGVLPGITRAWIVDNAENFGLRPLERSITAKKLDAVDGLFLSNSLRLMAPAALPGGAADIPETVRRLMEGLCEAIAAECGTDPRALGAQLPRG</sequence>
<comment type="catalytic activity">
    <reaction evidence="11">
        <text>L-leucine + 2-oxoglutarate = 4-methyl-2-oxopentanoate + L-glutamate</text>
        <dbReference type="Rhea" id="RHEA:18321"/>
        <dbReference type="ChEBI" id="CHEBI:16810"/>
        <dbReference type="ChEBI" id="CHEBI:17865"/>
        <dbReference type="ChEBI" id="CHEBI:29985"/>
        <dbReference type="ChEBI" id="CHEBI:57427"/>
        <dbReference type="EC" id="2.6.1.42"/>
    </reaction>
</comment>
<dbReference type="Proteomes" id="UP000613160">
    <property type="component" value="Unassembled WGS sequence"/>
</dbReference>
<dbReference type="InterPro" id="IPR036038">
    <property type="entry name" value="Aminotransferase-like"/>
</dbReference>